<protein>
    <submittedName>
        <fullName evidence="2">Uncharacterized protein</fullName>
    </submittedName>
</protein>
<feature type="region of interest" description="Disordered" evidence="1">
    <location>
        <begin position="174"/>
        <end position="193"/>
    </location>
</feature>
<evidence type="ECO:0000256" key="1">
    <source>
        <dbReference type="SAM" id="MobiDB-lite"/>
    </source>
</evidence>
<evidence type="ECO:0000313" key="3">
    <source>
        <dbReference type="Proteomes" id="UP001634007"/>
    </source>
</evidence>
<reference evidence="2 3" key="1">
    <citation type="submission" date="2024-11" db="EMBL/GenBank/DDBJ databases">
        <title>Chromosome-level genome assembly of Eucalyptus globulus Labill. provides insights into its genome evolution.</title>
        <authorList>
            <person name="Li X."/>
        </authorList>
    </citation>
    <scope>NUCLEOTIDE SEQUENCE [LARGE SCALE GENOMIC DNA]</scope>
    <source>
        <strain evidence="2">CL2024</strain>
        <tissue evidence="2">Fresh tender leaves</tissue>
    </source>
</reference>
<accession>A0ABD3KG93</accession>
<organism evidence="2 3">
    <name type="scientific">Eucalyptus globulus</name>
    <name type="common">Tasmanian blue gum</name>
    <dbReference type="NCBI Taxonomy" id="34317"/>
    <lineage>
        <taxon>Eukaryota</taxon>
        <taxon>Viridiplantae</taxon>
        <taxon>Streptophyta</taxon>
        <taxon>Embryophyta</taxon>
        <taxon>Tracheophyta</taxon>
        <taxon>Spermatophyta</taxon>
        <taxon>Magnoliopsida</taxon>
        <taxon>eudicotyledons</taxon>
        <taxon>Gunneridae</taxon>
        <taxon>Pentapetalae</taxon>
        <taxon>rosids</taxon>
        <taxon>malvids</taxon>
        <taxon>Myrtales</taxon>
        <taxon>Myrtaceae</taxon>
        <taxon>Myrtoideae</taxon>
        <taxon>Eucalypteae</taxon>
        <taxon>Eucalyptus</taxon>
    </lineage>
</organism>
<keyword evidence="3" id="KW-1185">Reference proteome</keyword>
<dbReference type="AlphaFoldDB" id="A0ABD3KG93"/>
<name>A0ABD3KG93_EUCGL</name>
<proteinExistence type="predicted"/>
<gene>
    <name evidence="2" type="ORF">ACJRO7_020282</name>
</gene>
<sequence length="193" mass="22103">MAKALSTFWNLITEVAPETQIHNKTPKHIFLIPLSCLDGFDPRKHGKVKDPKNLVKVIAPNEIIKVKSCDYDSNMVNPNSQIYILFRAGKDGDVKKFLEDLPKKSQAVEVQEGEVLFLHFHLLRYPQFSLKFNAKEQVIREVNNADPEDVAVTVKESQLQTLIKQLENLKRKIGEKVKPQKNERKTVNEGSEK</sequence>
<comment type="caution">
    <text evidence="2">The sequence shown here is derived from an EMBL/GenBank/DDBJ whole genome shotgun (WGS) entry which is preliminary data.</text>
</comment>
<dbReference type="Proteomes" id="UP001634007">
    <property type="component" value="Unassembled WGS sequence"/>
</dbReference>
<dbReference type="EMBL" id="JBJKBG010000005">
    <property type="protein sequence ID" value="KAL3738880.1"/>
    <property type="molecule type" value="Genomic_DNA"/>
</dbReference>
<evidence type="ECO:0000313" key="2">
    <source>
        <dbReference type="EMBL" id="KAL3738880.1"/>
    </source>
</evidence>